<sequence length="138" mass="15736">MRIATVQSARICAATMSRSKGGHYSSLLLLNGSVLKKVNPSIHCTTTMGYTILGEEFYKETVIEPRPEDYIFCLEIWGMCETLIRERKVKTPSANHQHGRIPVHGHLQLSRVAGREEVRRRLWLLVLLHARYRVPAAL</sequence>
<organism evidence="1 2">
    <name type="scientific">Colletotrichum destructivum</name>
    <dbReference type="NCBI Taxonomy" id="34406"/>
    <lineage>
        <taxon>Eukaryota</taxon>
        <taxon>Fungi</taxon>
        <taxon>Dikarya</taxon>
        <taxon>Ascomycota</taxon>
        <taxon>Pezizomycotina</taxon>
        <taxon>Sordariomycetes</taxon>
        <taxon>Hypocreomycetidae</taxon>
        <taxon>Glomerellales</taxon>
        <taxon>Glomerellaceae</taxon>
        <taxon>Colletotrichum</taxon>
        <taxon>Colletotrichum destructivum species complex</taxon>
    </lineage>
</organism>
<dbReference type="Proteomes" id="UP001322277">
    <property type="component" value="Chromosome 1"/>
</dbReference>
<name>A0AAX4HZ48_9PEZI</name>
<reference evidence="2" key="1">
    <citation type="journal article" date="2023" name="bioRxiv">
        <title>Complete genome of the Medicago anthracnose fungus, Colletotrichum destructivum, reveals a mini-chromosome-like region within a core chromosome.</title>
        <authorList>
            <person name="Lapalu N."/>
            <person name="Simon A."/>
            <person name="Lu A."/>
            <person name="Plaumann P.-L."/>
            <person name="Amselem J."/>
            <person name="Pigne S."/>
            <person name="Auger A."/>
            <person name="Koch C."/>
            <person name="Dallery J.-F."/>
            <person name="O'Connell R.J."/>
        </authorList>
    </citation>
    <scope>NUCLEOTIDE SEQUENCE [LARGE SCALE GENOMIC DNA]</scope>
    <source>
        <strain evidence="2">CBS 520.97</strain>
    </source>
</reference>
<dbReference type="KEGG" id="cdet:87937625"/>
<dbReference type="EMBL" id="CP137305">
    <property type="protein sequence ID" value="WQF76108.1"/>
    <property type="molecule type" value="Genomic_DNA"/>
</dbReference>
<evidence type="ECO:0000313" key="2">
    <source>
        <dbReference type="Proteomes" id="UP001322277"/>
    </source>
</evidence>
<dbReference type="AlphaFoldDB" id="A0AAX4HZ48"/>
<gene>
    <name evidence="1" type="ORF">CDEST_01122</name>
</gene>
<dbReference type="RefSeq" id="XP_062773332.1">
    <property type="nucleotide sequence ID" value="XM_062917281.1"/>
</dbReference>
<protein>
    <submittedName>
        <fullName evidence="1">Uncharacterized protein</fullName>
    </submittedName>
</protein>
<dbReference type="Gene3D" id="3.40.50.720">
    <property type="entry name" value="NAD(P)-binding Rossmann-like Domain"/>
    <property type="match status" value="1"/>
</dbReference>
<proteinExistence type="predicted"/>
<dbReference type="GeneID" id="87937625"/>
<keyword evidence="2" id="KW-1185">Reference proteome</keyword>
<accession>A0AAX4HZ48</accession>
<evidence type="ECO:0000313" key="1">
    <source>
        <dbReference type="EMBL" id="WQF76108.1"/>
    </source>
</evidence>